<gene>
    <name evidence="2" type="ORF">DGAL_LOCUS13527</name>
</gene>
<keyword evidence="1" id="KW-0175">Coiled coil</keyword>
<evidence type="ECO:0000256" key="1">
    <source>
        <dbReference type="SAM" id="Coils"/>
    </source>
</evidence>
<reference evidence="2" key="1">
    <citation type="submission" date="2021-11" db="EMBL/GenBank/DDBJ databases">
        <authorList>
            <person name="Schell T."/>
        </authorList>
    </citation>
    <scope>NUCLEOTIDE SEQUENCE</scope>
    <source>
        <strain evidence="2">M5</strain>
    </source>
</reference>
<accession>A0A8J2WNQ7</accession>
<feature type="coiled-coil region" evidence="1">
    <location>
        <begin position="65"/>
        <end position="92"/>
    </location>
</feature>
<dbReference type="AlphaFoldDB" id="A0A8J2WNQ7"/>
<evidence type="ECO:0000313" key="2">
    <source>
        <dbReference type="EMBL" id="CAH0110032.1"/>
    </source>
</evidence>
<organism evidence="2 3">
    <name type="scientific">Daphnia galeata</name>
    <dbReference type="NCBI Taxonomy" id="27404"/>
    <lineage>
        <taxon>Eukaryota</taxon>
        <taxon>Metazoa</taxon>
        <taxon>Ecdysozoa</taxon>
        <taxon>Arthropoda</taxon>
        <taxon>Crustacea</taxon>
        <taxon>Branchiopoda</taxon>
        <taxon>Diplostraca</taxon>
        <taxon>Cladocera</taxon>
        <taxon>Anomopoda</taxon>
        <taxon>Daphniidae</taxon>
        <taxon>Daphnia</taxon>
    </lineage>
</organism>
<comment type="caution">
    <text evidence="2">The sequence shown here is derived from an EMBL/GenBank/DDBJ whole genome shotgun (WGS) entry which is preliminary data.</text>
</comment>
<evidence type="ECO:0000313" key="3">
    <source>
        <dbReference type="Proteomes" id="UP000789390"/>
    </source>
</evidence>
<dbReference type="EMBL" id="CAKKLH010000298">
    <property type="protein sequence ID" value="CAH0110032.1"/>
    <property type="molecule type" value="Genomic_DNA"/>
</dbReference>
<protein>
    <submittedName>
        <fullName evidence="2">Uncharacterized protein</fullName>
    </submittedName>
</protein>
<dbReference type="Proteomes" id="UP000789390">
    <property type="component" value="Unassembled WGS sequence"/>
</dbReference>
<sequence length="146" mass="16889">MLMDRFIEGLQPELQSRLKHKEFGSFEKLIDKAELLAMAMEEAQTRSRIQSVYAAREEGSTNPGLAQIVEALERLNEKIEKKAATHAEELQNSLALMKKQLSQPQVRFCLPNYVQQPQAFRHAAVFCEFHNTWNILRKIPTLKKHD</sequence>
<name>A0A8J2WNQ7_9CRUS</name>
<dbReference type="OrthoDB" id="10414605at2759"/>
<proteinExistence type="predicted"/>
<keyword evidence="3" id="KW-1185">Reference proteome</keyword>